<dbReference type="EMBL" id="GBXM01016798">
    <property type="protein sequence ID" value="JAH91779.1"/>
    <property type="molecule type" value="Transcribed_RNA"/>
</dbReference>
<reference evidence="1" key="1">
    <citation type="submission" date="2014-11" db="EMBL/GenBank/DDBJ databases">
        <authorList>
            <person name="Amaro Gonzalez C."/>
        </authorList>
    </citation>
    <scope>NUCLEOTIDE SEQUENCE</scope>
</reference>
<protein>
    <submittedName>
        <fullName evidence="1">Uncharacterized protein</fullName>
    </submittedName>
</protein>
<dbReference type="AlphaFoldDB" id="A0A0E9WN21"/>
<sequence length="81" mass="9260">MIYTSRNAGYSANRLVSVQRTKNRTSSLRYSHTSQAIERSSLHRVSYKYTASDLQVTLTTCKTRPPQKEIGGHTKIQRVLM</sequence>
<evidence type="ECO:0000313" key="1">
    <source>
        <dbReference type="EMBL" id="JAH91779.1"/>
    </source>
</evidence>
<accession>A0A0E9WN21</accession>
<proteinExistence type="predicted"/>
<name>A0A0E9WN21_ANGAN</name>
<organism evidence="1">
    <name type="scientific">Anguilla anguilla</name>
    <name type="common">European freshwater eel</name>
    <name type="synonym">Muraena anguilla</name>
    <dbReference type="NCBI Taxonomy" id="7936"/>
    <lineage>
        <taxon>Eukaryota</taxon>
        <taxon>Metazoa</taxon>
        <taxon>Chordata</taxon>
        <taxon>Craniata</taxon>
        <taxon>Vertebrata</taxon>
        <taxon>Euteleostomi</taxon>
        <taxon>Actinopterygii</taxon>
        <taxon>Neopterygii</taxon>
        <taxon>Teleostei</taxon>
        <taxon>Anguilliformes</taxon>
        <taxon>Anguillidae</taxon>
        <taxon>Anguilla</taxon>
    </lineage>
</organism>
<reference evidence="1" key="2">
    <citation type="journal article" date="2015" name="Fish Shellfish Immunol.">
        <title>Early steps in the European eel (Anguilla anguilla)-Vibrio vulnificus interaction in the gills: Role of the RtxA13 toxin.</title>
        <authorList>
            <person name="Callol A."/>
            <person name="Pajuelo D."/>
            <person name="Ebbesson L."/>
            <person name="Teles M."/>
            <person name="MacKenzie S."/>
            <person name="Amaro C."/>
        </authorList>
    </citation>
    <scope>NUCLEOTIDE SEQUENCE</scope>
</reference>